<dbReference type="RefSeq" id="WP_062697161.1">
    <property type="nucleotide sequence ID" value="NZ_LJOD01000002.1"/>
</dbReference>
<evidence type="ECO:0000313" key="1">
    <source>
        <dbReference type="EMBL" id="KPE52360.1"/>
    </source>
</evidence>
<reference evidence="2" key="2">
    <citation type="submission" date="2015-09" db="EMBL/GenBank/DDBJ databases">
        <title>Draft genome sequence of a multidrug-resistant Chryseobacterium indologenes isolate from Malaysia.</title>
        <authorList>
            <person name="Yu C.Y."/>
            <person name="Ang G.Y."/>
            <person name="Chan K.-G."/>
        </authorList>
    </citation>
    <scope>NUCLEOTIDE SEQUENCE [LARGE SCALE GENOMIC DNA]</scope>
    <source>
        <strain evidence="2">CI_885</strain>
    </source>
</reference>
<dbReference type="Proteomes" id="UP000037953">
    <property type="component" value="Unassembled WGS sequence"/>
</dbReference>
<dbReference type="EMBL" id="LJOD01000002">
    <property type="protein sequence ID" value="KPE52360.1"/>
    <property type="molecule type" value="Genomic_DNA"/>
</dbReference>
<sequence>MKQLLLLFSVILFFSSCEKDCYNPPQPIVFEFVNKAGENLIENGELITMTVQEDAGNGSYIGIELTKTSDHKVILEKVGAFDGEKNYKFSSNVNVFDFSIKSSKFDAGCEGYQIKSLVFKNVINATDEKGYYKIVLKN</sequence>
<organism evidence="1 2">
    <name type="scientific">Chryseobacterium indologenes</name>
    <name type="common">Flavobacterium indologenes</name>
    <dbReference type="NCBI Taxonomy" id="253"/>
    <lineage>
        <taxon>Bacteria</taxon>
        <taxon>Pseudomonadati</taxon>
        <taxon>Bacteroidota</taxon>
        <taxon>Flavobacteriia</taxon>
        <taxon>Flavobacteriales</taxon>
        <taxon>Weeksellaceae</taxon>
        <taxon>Chryseobacterium group</taxon>
        <taxon>Chryseobacterium</taxon>
    </lineage>
</organism>
<comment type="caution">
    <text evidence="1">The sequence shown here is derived from an EMBL/GenBank/DDBJ whole genome shotgun (WGS) entry which is preliminary data.</text>
</comment>
<dbReference type="PATRIC" id="fig|253.9.peg.2449"/>
<protein>
    <recommendedName>
        <fullName evidence="3">Lipoprotein</fullName>
    </recommendedName>
</protein>
<evidence type="ECO:0000313" key="2">
    <source>
        <dbReference type="Proteomes" id="UP000037953"/>
    </source>
</evidence>
<evidence type="ECO:0008006" key="3">
    <source>
        <dbReference type="Google" id="ProtNLM"/>
    </source>
</evidence>
<dbReference type="OrthoDB" id="1260657at2"/>
<proteinExistence type="predicted"/>
<gene>
    <name evidence="1" type="ORF">AOB46_05685</name>
</gene>
<dbReference type="AlphaFoldDB" id="A0A0N0ZY48"/>
<accession>A0A0N0ZY48</accession>
<name>A0A0N0ZY48_CHRID</name>
<reference evidence="1 2" key="1">
    <citation type="journal article" date="2015" name="Genom Data">
        <title>Draft genome sequence of a multidrug-resistant Chryseobacterium indologenes isolate from Malaysia.</title>
        <authorList>
            <person name="Yu C.Y."/>
            <person name="Ang G.Y."/>
            <person name="Cheng H.J."/>
            <person name="Cheong Y.M."/>
            <person name="Yin W.F."/>
            <person name="Chan K.G."/>
        </authorList>
    </citation>
    <scope>NUCLEOTIDE SEQUENCE [LARGE SCALE GENOMIC DNA]</scope>
    <source>
        <strain evidence="1 2">CI_885</strain>
    </source>
</reference>
<dbReference type="PROSITE" id="PS51257">
    <property type="entry name" value="PROKAR_LIPOPROTEIN"/>
    <property type="match status" value="1"/>
</dbReference>